<comment type="caution">
    <text evidence="13">The sequence shown here is derived from an EMBL/GenBank/DDBJ whole genome shotgun (WGS) entry which is preliminary data.</text>
</comment>
<dbReference type="SUPFAM" id="SSF101904">
    <property type="entry name" value="GyrA/ParC C-terminal domain-like"/>
    <property type="match status" value="1"/>
</dbReference>
<proteinExistence type="inferred from homology"/>
<keyword evidence="6 9" id="KW-0799">Topoisomerase</keyword>
<dbReference type="GO" id="GO:0005694">
    <property type="term" value="C:chromosome"/>
    <property type="evidence" value="ECO:0007669"/>
    <property type="project" value="InterPro"/>
</dbReference>
<dbReference type="GO" id="GO:0034335">
    <property type="term" value="F:DNA negative supercoiling activity"/>
    <property type="evidence" value="ECO:0007669"/>
    <property type="project" value="UniProtKB-ARBA"/>
</dbReference>
<dbReference type="InterPro" id="IPR013757">
    <property type="entry name" value="Topo_IIA_A_a_sf"/>
</dbReference>
<evidence type="ECO:0000256" key="9">
    <source>
        <dbReference type="HAMAP-Rule" id="MF_01897"/>
    </source>
</evidence>
<dbReference type="InterPro" id="IPR050220">
    <property type="entry name" value="Type_II_DNA_Topoisomerases"/>
</dbReference>
<dbReference type="Gene3D" id="3.90.199.10">
    <property type="entry name" value="Topoisomerase II, domain 5"/>
    <property type="match status" value="1"/>
</dbReference>
<evidence type="ECO:0000313" key="13">
    <source>
        <dbReference type="EMBL" id="RTE06696.1"/>
    </source>
</evidence>
<evidence type="ECO:0000256" key="8">
    <source>
        <dbReference type="ARBA" id="ARBA00023235"/>
    </source>
</evidence>
<dbReference type="GO" id="GO:0006265">
    <property type="term" value="P:DNA topological change"/>
    <property type="evidence" value="ECO:0007669"/>
    <property type="project" value="UniProtKB-UniRule"/>
</dbReference>
<feature type="domain" description="Topo IIA-type catalytic" evidence="12">
    <location>
        <begin position="35"/>
        <end position="498"/>
    </location>
</feature>
<dbReference type="GO" id="GO:0005737">
    <property type="term" value="C:cytoplasm"/>
    <property type="evidence" value="ECO:0007669"/>
    <property type="project" value="UniProtKB-SubCell"/>
</dbReference>
<evidence type="ECO:0000256" key="7">
    <source>
        <dbReference type="ARBA" id="ARBA00023125"/>
    </source>
</evidence>
<comment type="subcellular location">
    <subcellularLocation>
        <location evidence="9">Cytoplasm</location>
    </subcellularLocation>
</comment>
<feature type="short sequence motif" description="GyrA-box" evidence="9">
    <location>
        <begin position="525"/>
        <end position="531"/>
    </location>
</feature>
<dbReference type="PROSITE" id="PS52040">
    <property type="entry name" value="TOPO_IIA"/>
    <property type="match status" value="1"/>
</dbReference>
<comment type="miscellaneous">
    <text evidence="9">Few gyrases are as efficient as E.coli at forming negative supercoils. Not all organisms have 2 type II topoisomerases; in organisms with a single type II topoisomerase this enzyme also has to decatenate newly replicated chromosomes.</text>
</comment>
<dbReference type="AlphaFoldDB" id="A0A3S0C6X1"/>
<dbReference type="GO" id="GO:0009330">
    <property type="term" value="C:DNA topoisomerase type II (double strand cut, ATP-hydrolyzing) complex"/>
    <property type="evidence" value="ECO:0007669"/>
    <property type="project" value="TreeGrafter"/>
</dbReference>
<dbReference type="NCBIfam" id="NF004044">
    <property type="entry name" value="PRK05561.1"/>
    <property type="match status" value="1"/>
</dbReference>
<dbReference type="GO" id="GO:0003677">
    <property type="term" value="F:DNA binding"/>
    <property type="evidence" value="ECO:0007669"/>
    <property type="project" value="UniProtKB-UniRule"/>
</dbReference>
<dbReference type="EMBL" id="RXHU01000073">
    <property type="protein sequence ID" value="RTE06696.1"/>
    <property type="molecule type" value="Genomic_DNA"/>
</dbReference>
<keyword evidence="14" id="KW-1185">Reference proteome</keyword>
<dbReference type="Gene3D" id="1.10.268.10">
    <property type="entry name" value="Topoisomerase, domain 3"/>
    <property type="match status" value="1"/>
</dbReference>
<dbReference type="GO" id="GO:0006261">
    <property type="term" value="P:DNA-templated DNA replication"/>
    <property type="evidence" value="ECO:0007669"/>
    <property type="project" value="UniProtKB-UniRule"/>
</dbReference>
<dbReference type="GO" id="GO:0005524">
    <property type="term" value="F:ATP binding"/>
    <property type="evidence" value="ECO:0007669"/>
    <property type="project" value="UniProtKB-UniRule"/>
</dbReference>
<name>A0A3S0C6X1_9BACL</name>
<dbReference type="Pfam" id="PF03989">
    <property type="entry name" value="DNA_gyraseA_C"/>
    <property type="match status" value="6"/>
</dbReference>
<dbReference type="NCBIfam" id="TIGR01063">
    <property type="entry name" value="gyrA"/>
    <property type="match status" value="1"/>
</dbReference>
<evidence type="ECO:0000256" key="1">
    <source>
        <dbReference type="ARBA" id="ARBA00000185"/>
    </source>
</evidence>
<evidence type="ECO:0000256" key="2">
    <source>
        <dbReference type="ARBA" id="ARBA00008263"/>
    </source>
</evidence>
<dbReference type="FunFam" id="3.90.199.10:FF:000001">
    <property type="entry name" value="DNA gyrase subunit A"/>
    <property type="match status" value="1"/>
</dbReference>
<keyword evidence="8 9" id="KW-0413">Isomerase</keyword>
<feature type="active site" description="O-(5'-phospho-DNA)-tyrosine intermediate" evidence="9 10">
    <location>
        <position position="123"/>
    </location>
</feature>
<evidence type="ECO:0000259" key="12">
    <source>
        <dbReference type="PROSITE" id="PS52040"/>
    </source>
</evidence>
<dbReference type="SUPFAM" id="SSF56719">
    <property type="entry name" value="Type II DNA topoisomerase"/>
    <property type="match status" value="1"/>
</dbReference>
<dbReference type="NCBIfam" id="NF004043">
    <property type="entry name" value="PRK05560.1"/>
    <property type="match status" value="1"/>
</dbReference>
<protein>
    <recommendedName>
        <fullName evidence="9">DNA gyrase subunit A</fullName>
        <ecNumber evidence="9">5.6.2.2</ecNumber>
    </recommendedName>
</protein>
<dbReference type="PANTHER" id="PTHR43493:SF5">
    <property type="entry name" value="DNA GYRASE SUBUNIT A, CHLOROPLASTIC_MITOCHONDRIAL"/>
    <property type="match status" value="1"/>
</dbReference>
<keyword evidence="4 9" id="KW-0547">Nucleotide-binding</keyword>
<dbReference type="InterPro" id="IPR035516">
    <property type="entry name" value="Gyrase/topoIV_suA_C"/>
</dbReference>
<evidence type="ECO:0000256" key="6">
    <source>
        <dbReference type="ARBA" id="ARBA00023029"/>
    </source>
</evidence>
<sequence>MSEELQSQIREIDISTEMRTSFLDYAMSIIVSRALPDVRDGLKPVHRRILYAMSELGMSPDKPYKKSARIVGEVIGKYHPHGDSAVYETMVRMAQDFSLRYPLVDGHGNFGSIDGDMAAAMRYTEARLSKIAMELLRDINKETIDFAPNYDGEELEPVVLPSRFPNLLVNGSSGIAVGMATNIPPHNLREVVEGIQMLIQNPDVTPMELMQVIKGPDFPTAGFILGREGIRQAYSTGRGSVTMRARTNIEESNNKAKIIVNELPYQVNKARLVEKIAELVREKKIDGITDLRDESDRNGMRVVIELRRDVNPNVVLNNLFKHTAMQSNFGIIMLALVNGEPKVLNLREMLHYYLKHQQEVIRRRTEYDLRKAEARAHILEGLRIALDHLDQVIALIRASRTTEEARDGLMSTFSLSLDQAQAILDMRLQRLTGLEREKIEAEYAELMKKIAEYKAILADEQLILGIISDELNEIKEKFGDERRSEITVGEESIEDEDLIPREDVVITITHTGYIKRLPVTTYRNQKRGGRGVVGMDTKDNDFVEHLFVTNTHHYLMFFTNKGKVYRLKAYEIPDLSRTARGTPIINLIQIEQGETINAVIPVESFETEQYLFFATKQGVVKKTPIDDYSNIRKGGLIAINLREDDDLIGVKLTDGNQGIIMGTKNGMSIHFPEQEVRSMGRSATGVKGIQLDEDDVVIDMDVVQEDNSVLIVTSKGFGKRTPVSEYRSQSRGGKGIKTLNITEKNGPIVGLKVVEENEDLMIITASGTVIRTSMDGISVMGRNTQGVRLINIREDDEVGTLARVQKSEEQSDNEQDEDWEPSDSEE</sequence>
<dbReference type="CDD" id="cd00187">
    <property type="entry name" value="TOP4c"/>
    <property type="match status" value="1"/>
</dbReference>
<evidence type="ECO:0000256" key="4">
    <source>
        <dbReference type="ARBA" id="ARBA00022741"/>
    </source>
</evidence>
<dbReference type="OrthoDB" id="9806486at2"/>
<dbReference type="RefSeq" id="WP_126143535.1">
    <property type="nucleotide sequence ID" value="NZ_RXHU01000073.1"/>
</dbReference>
<dbReference type="InterPro" id="IPR002205">
    <property type="entry name" value="Topo_IIA_dom_A"/>
</dbReference>
<comment type="function">
    <text evidence="9">A type II topoisomerase that negatively supercoils closed circular double-stranded (ds) DNA in an ATP-dependent manner to modulate DNA topology and maintain chromosomes in an underwound state. Negative supercoiling favors strand separation, and DNA replication, transcription, recombination and repair, all of which involve strand separation. Also able to catalyze the interconversion of other topological isomers of dsDNA rings, including catenanes and knotted rings. Type II topoisomerases break and join 2 DNA strands simultaneously in an ATP-dependent manner.</text>
</comment>
<dbReference type="FunFam" id="1.10.268.10:FF:000001">
    <property type="entry name" value="DNA gyrase subunit A"/>
    <property type="match status" value="1"/>
</dbReference>
<dbReference type="HAMAP" id="MF_01897">
    <property type="entry name" value="GyrA"/>
    <property type="match status" value="1"/>
</dbReference>
<dbReference type="SMART" id="SM00434">
    <property type="entry name" value="TOP4c"/>
    <property type="match status" value="1"/>
</dbReference>
<evidence type="ECO:0000256" key="10">
    <source>
        <dbReference type="PROSITE-ProRule" id="PRU01384"/>
    </source>
</evidence>
<organism evidence="13 14">
    <name type="scientific">Paenibacillus whitsoniae</name>
    <dbReference type="NCBI Taxonomy" id="2496558"/>
    <lineage>
        <taxon>Bacteria</taxon>
        <taxon>Bacillati</taxon>
        <taxon>Bacillota</taxon>
        <taxon>Bacilli</taxon>
        <taxon>Bacillales</taxon>
        <taxon>Paenibacillaceae</taxon>
        <taxon>Paenibacillus</taxon>
    </lineage>
</organism>
<reference evidence="13 14" key="1">
    <citation type="submission" date="2018-12" db="EMBL/GenBank/DDBJ databases">
        <title>Bacillus ochoae sp. nov., Paenibacillus whitsoniae sp. nov., Paenibacillus spiritus sp. nov. Isolated from the Mars Exploration Rover during spacecraft assembly.</title>
        <authorList>
            <person name="Seuylemezian A."/>
            <person name="Vaishampayan P."/>
        </authorList>
    </citation>
    <scope>NUCLEOTIDE SEQUENCE [LARGE SCALE GENOMIC DNA]</scope>
    <source>
        <strain evidence="13 14">MER 54</strain>
    </source>
</reference>
<dbReference type="InterPro" id="IPR013760">
    <property type="entry name" value="Topo_IIA-like_dom_sf"/>
</dbReference>
<feature type="region of interest" description="Disordered" evidence="11">
    <location>
        <begin position="800"/>
        <end position="826"/>
    </location>
</feature>
<dbReference type="FunFam" id="2.120.10.90:FF:000004">
    <property type="entry name" value="DNA gyrase subunit A"/>
    <property type="match status" value="1"/>
</dbReference>
<dbReference type="FunFam" id="3.30.1360.40:FF:000002">
    <property type="entry name" value="DNA gyrase subunit A"/>
    <property type="match status" value="1"/>
</dbReference>
<evidence type="ECO:0000256" key="11">
    <source>
        <dbReference type="SAM" id="MobiDB-lite"/>
    </source>
</evidence>
<dbReference type="Pfam" id="PF00521">
    <property type="entry name" value="DNA_topoisoIV"/>
    <property type="match status" value="1"/>
</dbReference>
<dbReference type="PANTHER" id="PTHR43493">
    <property type="entry name" value="DNA GYRASE/TOPOISOMERASE SUBUNIT A"/>
    <property type="match status" value="1"/>
</dbReference>
<comment type="catalytic activity">
    <reaction evidence="1 9 10">
        <text>ATP-dependent breakage, passage and rejoining of double-stranded DNA.</text>
        <dbReference type="EC" id="5.6.2.2"/>
    </reaction>
</comment>
<gene>
    <name evidence="9 13" type="primary">gyrA</name>
    <name evidence="13" type="ORF">EJQ19_22770</name>
</gene>
<dbReference type="Proteomes" id="UP000276128">
    <property type="component" value="Unassembled WGS sequence"/>
</dbReference>
<dbReference type="InterPro" id="IPR013758">
    <property type="entry name" value="Topo_IIA_A/C_ab"/>
</dbReference>
<accession>A0A3S0C6X1</accession>
<keyword evidence="7 9" id="KW-0238">DNA-binding</keyword>
<evidence type="ECO:0000256" key="3">
    <source>
        <dbReference type="ARBA" id="ARBA00022490"/>
    </source>
</evidence>
<evidence type="ECO:0000313" key="14">
    <source>
        <dbReference type="Proteomes" id="UP000276128"/>
    </source>
</evidence>
<keyword evidence="5 9" id="KW-0067">ATP-binding</keyword>
<comment type="subunit">
    <text evidence="9">Heterotetramer, composed of two GyrA and two GyrB chains. In the heterotetramer, GyrA contains the active site tyrosine that forms a transient covalent intermediate with DNA, while GyrB binds cofactors and catalyzes ATP hydrolysis.</text>
</comment>
<dbReference type="Gene3D" id="3.30.1360.40">
    <property type="match status" value="1"/>
</dbReference>
<dbReference type="Gene3D" id="2.120.10.90">
    <property type="entry name" value="DNA gyrase/topoisomerase IV, subunit A, C-terminal"/>
    <property type="match status" value="1"/>
</dbReference>
<dbReference type="InterPro" id="IPR005743">
    <property type="entry name" value="GyrA"/>
</dbReference>
<dbReference type="InterPro" id="IPR006691">
    <property type="entry name" value="GyrA/parC_rep"/>
</dbReference>
<feature type="compositionally biased region" description="Acidic residues" evidence="11">
    <location>
        <begin position="810"/>
        <end position="826"/>
    </location>
</feature>
<keyword evidence="3 9" id="KW-0963">Cytoplasm</keyword>
<evidence type="ECO:0000256" key="5">
    <source>
        <dbReference type="ARBA" id="ARBA00022840"/>
    </source>
</evidence>
<comment type="similarity">
    <text evidence="2 9">Belongs to the type II topoisomerase GyrA/ParC subunit family.</text>
</comment>
<dbReference type="EC" id="5.6.2.2" evidence="9"/>